<dbReference type="Pfam" id="PF14326">
    <property type="entry name" value="DUF4384"/>
    <property type="match status" value="1"/>
</dbReference>
<dbReference type="EMBL" id="LR633966">
    <property type="protein sequence ID" value="VUX54959.1"/>
    <property type="molecule type" value="Genomic_DNA"/>
</dbReference>
<feature type="domain" description="DUF4384" evidence="2">
    <location>
        <begin position="87"/>
        <end position="168"/>
    </location>
</feature>
<feature type="transmembrane region" description="Helical" evidence="1">
    <location>
        <begin position="31"/>
        <end position="50"/>
    </location>
</feature>
<evidence type="ECO:0000259" key="2">
    <source>
        <dbReference type="Pfam" id="PF14326"/>
    </source>
</evidence>
<name>A0A7D9D139_9GAMM</name>
<dbReference type="AlphaFoldDB" id="A0A7D9D139"/>
<evidence type="ECO:0000313" key="3">
    <source>
        <dbReference type="EMBL" id="VUX54959.1"/>
    </source>
</evidence>
<dbReference type="InterPro" id="IPR025493">
    <property type="entry name" value="DUF4384"/>
</dbReference>
<keyword evidence="1" id="KW-1133">Transmembrane helix</keyword>
<organism evidence="3">
    <name type="scientific">uncultured Woeseiaceae bacterium</name>
    <dbReference type="NCBI Taxonomy" id="1983305"/>
    <lineage>
        <taxon>Bacteria</taxon>
        <taxon>Pseudomonadati</taxon>
        <taxon>Pseudomonadota</taxon>
        <taxon>Gammaproteobacteria</taxon>
        <taxon>Woeseiales</taxon>
        <taxon>Woeseiaceae</taxon>
        <taxon>environmental samples</taxon>
    </lineage>
</organism>
<keyword evidence="1" id="KW-0812">Transmembrane</keyword>
<protein>
    <recommendedName>
        <fullName evidence="2">DUF4384 domain-containing protein</fullName>
    </recommendedName>
</protein>
<evidence type="ECO:0000256" key="1">
    <source>
        <dbReference type="SAM" id="Phobius"/>
    </source>
</evidence>
<reference evidence="3" key="1">
    <citation type="submission" date="2019-07" db="EMBL/GenBank/DDBJ databases">
        <authorList>
            <person name="Weber M."/>
            <person name="Kostadinov I."/>
            <person name="Kostadinov D I."/>
        </authorList>
    </citation>
    <scope>NUCLEOTIDE SEQUENCE</scope>
    <source>
        <strain evidence="3">Gfbio:sag-sample-b02:053724c1-46a9-4a36-b237-ea2bf867836b</strain>
    </source>
</reference>
<keyword evidence="1" id="KW-0472">Membrane</keyword>
<sequence>MSANNKPPEKSTPETLEGTVWSLINNFLPGPWRWVAIAMIALLIGGFAAWSSLPDATKESIIAWSISTPAPASGFWQVDADLVSDTVEPGSLLELTVETDHSGYVWVFTAEEKRGVLLYPQDEDLEPSHHVIEAGDRRAIPATQDFFGLRAGLASGDEVLMVIVTDSPEAGPAWSHLAALRPDLASKVVPVRAGQWGAAQLRYRVR</sequence>
<gene>
    <name evidence="3" type="ORF">JTBB02_V1_60002</name>
</gene>
<accession>A0A7D9D139</accession>
<proteinExistence type="predicted"/>